<dbReference type="AlphaFoldDB" id="A0A7X2Z9W1"/>
<gene>
    <name evidence="1" type="ORF">GNP93_05770</name>
</gene>
<evidence type="ECO:0000313" key="2">
    <source>
        <dbReference type="Proteomes" id="UP000450917"/>
    </source>
</evidence>
<comment type="caution">
    <text evidence="1">The sequence shown here is derived from an EMBL/GenBank/DDBJ whole genome shotgun (WGS) entry which is preliminary data.</text>
</comment>
<name>A0A7X2Z9W1_9BACL</name>
<evidence type="ECO:0000313" key="1">
    <source>
        <dbReference type="EMBL" id="MUG70186.1"/>
    </source>
</evidence>
<dbReference type="EMBL" id="WNZX01000003">
    <property type="protein sequence ID" value="MUG70186.1"/>
    <property type="molecule type" value="Genomic_DNA"/>
</dbReference>
<dbReference type="Proteomes" id="UP000450917">
    <property type="component" value="Unassembled WGS sequence"/>
</dbReference>
<proteinExistence type="predicted"/>
<reference evidence="1 2" key="1">
    <citation type="submission" date="2019-11" db="EMBL/GenBank/DDBJ databases">
        <title>Draft genome sequences of five Paenibacillus species of dairy origin.</title>
        <authorList>
            <person name="Olajide A.M."/>
            <person name="Chen S."/>
            <person name="Lapointe G."/>
        </authorList>
    </citation>
    <scope>NUCLEOTIDE SEQUENCE [LARGE SCALE GENOMIC DNA]</scope>
    <source>
        <strain evidence="1 2">2CS3</strain>
    </source>
</reference>
<dbReference type="InterPro" id="IPR019686">
    <property type="entry name" value="DUF2536"/>
</dbReference>
<organism evidence="1 2">
    <name type="scientific">Paenibacillus validus</name>
    <dbReference type="NCBI Taxonomy" id="44253"/>
    <lineage>
        <taxon>Bacteria</taxon>
        <taxon>Bacillati</taxon>
        <taxon>Bacillota</taxon>
        <taxon>Bacilli</taxon>
        <taxon>Bacillales</taxon>
        <taxon>Paenibacillaceae</taxon>
        <taxon>Paenibacillus</taxon>
    </lineage>
</organism>
<protein>
    <submittedName>
        <fullName evidence="1">DUF2536 family protein</fullName>
    </submittedName>
</protein>
<sequence>MEFRLERIENKVEFFQAYDLKSLERQIDQQIENNKALMLDVFAVQHHTVFDPNAGKLSYSAVVHFKAM</sequence>
<dbReference type="RefSeq" id="WP_330164487.1">
    <property type="nucleotide sequence ID" value="NZ_WNZX01000003.1"/>
</dbReference>
<accession>A0A7X2Z9W1</accession>
<keyword evidence="2" id="KW-1185">Reference proteome</keyword>
<dbReference type="Pfam" id="PF10750">
    <property type="entry name" value="DUF2536"/>
    <property type="match status" value="1"/>
</dbReference>